<comment type="similarity">
    <text evidence="1">Belongs to the UPF0319 family.</text>
</comment>
<feature type="chain" id="PRO_5015480070" evidence="3">
    <location>
        <begin position="24"/>
        <end position="216"/>
    </location>
</feature>
<evidence type="ECO:0000256" key="2">
    <source>
        <dbReference type="ARBA" id="ARBA00022729"/>
    </source>
</evidence>
<accession>A0A2T3MBA6</accession>
<dbReference type="PANTHER" id="PTHR38108:SF1">
    <property type="entry name" value="UPF0319 PROTEIN YCCT"/>
    <property type="match status" value="1"/>
</dbReference>
<dbReference type="Proteomes" id="UP000241954">
    <property type="component" value="Unassembled WGS sequence"/>
</dbReference>
<feature type="signal peptide" evidence="3">
    <location>
        <begin position="1"/>
        <end position="23"/>
    </location>
</feature>
<dbReference type="RefSeq" id="WP_052668232.1">
    <property type="nucleotide sequence ID" value="NZ_PYLU01000024.1"/>
</dbReference>
<dbReference type="AlphaFoldDB" id="A0A2T3MBA6"/>
<proteinExistence type="inferred from homology"/>
<gene>
    <name evidence="4" type="ORF">C9I88_18020</name>
</gene>
<organism evidence="4 5">
    <name type="scientific">Photobacterium iliopiscarium</name>
    <dbReference type="NCBI Taxonomy" id="56192"/>
    <lineage>
        <taxon>Bacteria</taxon>
        <taxon>Pseudomonadati</taxon>
        <taxon>Pseudomonadota</taxon>
        <taxon>Gammaproteobacteria</taxon>
        <taxon>Vibrionales</taxon>
        <taxon>Vibrionaceae</taxon>
        <taxon>Photobacterium</taxon>
    </lineage>
</organism>
<dbReference type="PANTHER" id="PTHR38108">
    <property type="entry name" value="UPF0319 PROTEIN YCCT"/>
    <property type="match status" value="1"/>
</dbReference>
<evidence type="ECO:0000256" key="1">
    <source>
        <dbReference type="ARBA" id="ARBA00008490"/>
    </source>
</evidence>
<evidence type="ECO:0000313" key="4">
    <source>
        <dbReference type="EMBL" id="PSV90472.1"/>
    </source>
</evidence>
<evidence type="ECO:0000313" key="5">
    <source>
        <dbReference type="Proteomes" id="UP000241954"/>
    </source>
</evidence>
<reference evidence="4 5" key="1">
    <citation type="submission" date="2018-01" db="EMBL/GenBank/DDBJ databases">
        <title>Whole genome sequencing of Histamine producing bacteria.</title>
        <authorList>
            <person name="Butler K."/>
        </authorList>
    </citation>
    <scope>NUCLEOTIDE SEQUENCE [LARGE SCALE GENOMIC DNA]</scope>
    <source>
        <strain evidence="4 5">NCIMB 13481</strain>
    </source>
</reference>
<dbReference type="GeneID" id="93548202"/>
<keyword evidence="2 3" id="KW-0732">Signal</keyword>
<dbReference type="EMBL" id="PYLW01000029">
    <property type="protein sequence ID" value="PSV90472.1"/>
    <property type="molecule type" value="Genomic_DNA"/>
</dbReference>
<protein>
    <submittedName>
        <fullName evidence="4">DUF2057 domain-containing protein</fullName>
    </submittedName>
</protein>
<name>A0A2T3MBA6_9GAMM</name>
<comment type="caution">
    <text evidence="4">The sequence shown here is derived from an EMBL/GenBank/DDBJ whole genome shotgun (WGS) entry which is preliminary data.</text>
</comment>
<dbReference type="InterPro" id="IPR018635">
    <property type="entry name" value="UPF0319"/>
</dbReference>
<evidence type="ECO:0000256" key="3">
    <source>
        <dbReference type="SAM" id="SignalP"/>
    </source>
</evidence>
<dbReference type="OrthoDB" id="6214057at2"/>
<dbReference type="Pfam" id="PF09829">
    <property type="entry name" value="DUF2057"/>
    <property type="match status" value="1"/>
</dbReference>
<sequence>MNIKTSVIIAGVIFTSMSAPSWAETNLQTPSNVEILATKAVYLKNTQHQVTLPAGQQQLLVRFDSPENPHSTGQTMGFVHSAPVLLHFNLDDQATVTVKIPRLDTPQEINRFAKQPYFKLYNDDGSQLAVEQKVISMTGSPLLTDYNQLLNESVGATVVPVTMVKNTQEPHAVNPAVTQIDTTHLTAQQTDQLLQQLYQQANKAQRKNFIRWALEL</sequence>